<gene>
    <name evidence="1" type="ORF">PGLA1383_LOCUS10515</name>
</gene>
<evidence type="ECO:0000313" key="1">
    <source>
        <dbReference type="EMBL" id="CAE8591855.1"/>
    </source>
</evidence>
<comment type="caution">
    <text evidence="1">The sequence shown here is derived from an EMBL/GenBank/DDBJ whole genome shotgun (WGS) entry which is preliminary data.</text>
</comment>
<dbReference type="AlphaFoldDB" id="A0A813DZM0"/>
<name>A0A813DZM0_POLGL</name>
<reference evidence="1" key="1">
    <citation type="submission" date="2021-02" db="EMBL/GenBank/DDBJ databases">
        <authorList>
            <person name="Dougan E. K."/>
            <person name="Rhodes N."/>
            <person name="Thang M."/>
            <person name="Chan C."/>
        </authorList>
    </citation>
    <scope>NUCLEOTIDE SEQUENCE</scope>
</reference>
<sequence>MQVRGHGEAFDRPGGEISQQGLVVALESATRTAELMQKLAKSTSSSAPGRAEL</sequence>
<keyword evidence="2" id="KW-1185">Reference proteome</keyword>
<evidence type="ECO:0000313" key="2">
    <source>
        <dbReference type="Proteomes" id="UP000654075"/>
    </source>
</evidence>
<organism evidence="1 2">
    <name type="scientific">Polarella glacialis</name>
    <name type="common">Dinoflagellate</name>
    <dbReference type="NCBI Taxonomy" id="89957"/>
    <lineage>
        <taxon>Eukaryota</taxon>
        <taxon>Sar</taxon>
        <taxon>Alveolata</taxon>
        <taxon>Dinophyceae</taxon>
        <taxon>Suessiales</taxon>
        <taxon>Suessiaceae</taxon>
        <taxon>Polarella</taxon>
    </lineage>
</organism>
<dbReference type="EMBL" id="CAJNNV010005262">
    <property type="protein sequence ID" value="CAE8591855.1"/>
    <property type="molecule type" value="Genomic_DNA"/>
</dbReference>
<proteinExistence type="predicted"/>
<accession>A0A813DZM0</accession>
<protein>
    <submittedName>
        <fullName evidence="1">Uncharacterized protein</fullName>
    </submittedName>
</protein>
<dbReference type="Proteomes" id="UP000654075">
    <property type="component" value="Unassembled WGS sequence"/>
</dbReference>